<dbReference type="InterPro" id="IPR001055">
    <property type="entry name" value="Adrenodoxin-like"/>
</dbReference>
<dbReference type="PRINTS" id="PR00355">
    <property type="entry name" value="ADRENODOXIN"/>
</dbReference>
<evidence type="ECO:0000313" key="8">
    <source>
        <dbReference type="EMBL" id="QEL21129.1"/>
    </source>
</evidence>
<evidence type="ECO:0000313" key="9">
    <source>
        <dbReference type="Proteomes" id="UP000324974"/>
    </source>
</evidence>
<dbReference type="PANTHER" id="PTHR23426">
    <property type="entry name" value="FERREDOXIN/ADRENODOXIN"/>
    <property type="match status" value="1"/>
</dbReference>
<dbReference type="RefSeq" id="WP_149115368.1">
    <property type="nucleotide sequence ID" value="NZ_CP042425.1"/>
</dbReference>
<name>A0A5C1AP01_9BACT</name>
<dbReference type="CDD" id="cd00207">
    <property type="entry name" value="fer2"/>
    <property type="match status" value="1"/>
</dbReference>
<keyword evidence="4" id="KW-0408">Iron</keyword>
<organism evidence="8 9">
    <name type="scientific">Limnoglobus roseus</name>
    <dbReference type="NCBI Taxonomy" id="2598579"/>
    <lineage>
        <taxon>Bacteria</taxon>
        <taxon>Pseudomonadati</taxon>
        <taxon>Planctomycetota</taxon>
        <taxon>Planctomycetia</taxon>
        <taxon>Gemmatales</taxon>
        <taxon>Gemmataceae</taxon>
        <taxon>Limnoglobus</taxon>
    </lineage>
</organism>
<comment type="similarity">
    <text evidence="1">Belongs to the adrenodoxin/putidaredoxin family.</text>
</comment>
<proteinExistence type="inferred from homology"/>
<keyword evidence="3" id="KW-0479">Metal-binding</keyword>
<dbReference type="InterPro" id="IPR001041">
    <property type="entry name" value="2Fe-2S_ferredoxin-type"/>
</dbReference>
<dbReference type="GO" id="GO:0009055">
    <property type="term" value="F:electron transfer activity"/>
    <property type="evidence" value="ECO:0007669"/>
    <property type="project" value="TreeGrafter"/>
</dbReference>
<dbReference type="GO" id="GO:0051537">
    <property type="term" value="F:2 iron, 2 sulfur cluster binding"/>
    <property type="evidence" value="ECO:0007669"/>
    <property type="project" value="UniProtKB-KW"/>
</dbReference>
<keyword evidence="2" id="KW-0001">2Fe-2S</keyword>
<protein>
    <submittedName>
        <fullName evidence="8">Ferredoxin</fullName>
    </submittedName>
</protein>
<evidence type="ECO:0000256" key="5">
    <source>
        <dbReference type="ARBA" id="ARBA00023014"/>
    </source>
</evidence>
<dbReference type="Pfam" id="PF00111">
    <property type="entry name" value="Fer2"/>
    <property type="match status" value="1"/>
</dbReference>
<reference evidence="9" key="1">
    <citation type="submission" date="2019-08" db="EMBL/GenBank/DDBJ databases">
        <title>Limnoglobus roseus gen. nov., sp. nov., a novel freshwater planctomycete with a giant genome from the family Gemmataceae.</title>
        <authorList>
            <person name="Kulichevskaya I.S."/>
            <person name="Naumoff D.G."/>
            <person name="Miroshnikov K."/>
            <person name="Ivanova A."/>
            <person name="Philippov D.A."/>
            <person name="Hakobyan A."/>
            <person name="Rijpstra I.C."/>
            <person name="Sinninghe Damste J.S."/>
            <person name="Liesack W."/>
            <person name="Dedysh S.N."/>
        </authorList>
    </citation>
    <scope>NUCLEOTIDE SEQUENCE [LARGE SCALE GENOMIC DNA]</scope>
    <source>
        <strain evidence="9">PX52</strain>
    </source>
</reference>
<dbReference type="AlphaFoldDB" id="A0A5C1AP01"/>
<comment type="cofactor">
    <cofactor evidence="6">
        <name>[2Fe-2S] cluster</name>
        <dbReference type="ChEBI" id="CHEBI:190135"/>
    </cofactor>
</comment>
<dbReference type="GO" id="GO:0046872">
    <property type="term" value="F:metal ion binding"/>
    <property type="evidence" value="ECO:0007669"/>
    <property type="project" value="UniProtKB-KW"/>
</dbReference>
<dbReference type="InterPro" id="IPR036010">
    <property type="entry name" value="2Fe-2S_ferredoxin-like_sf"/>
</dbReference>
<feature type="domain" description="2Fe-2S ferredoxin-type" evidence="7">
    <location>
        <begin position="20"/>
        <end position="131"/>
    </location>
</feature>
<dbReference type="KEGG" id="lrs:PX52LOC_08259"/>
<dbReference type="EMBL" id="CP042425">
    <property type="protein sequence ID" value="QEL21129.1"/>
    <property type="molecule type" value="Genomic_DNA"/>
</dbReference>
<evidence type="ECO:0000256" key="1">
    <source>
        <dbReference type="ARBA" id="ARBA00010914"/>
    </source>
</evidence>
<evidence type="ECO:0000259" key="7">
    <source>
        <dbReference type="PROSITE" id="PS51085"/>
    </source>
</evidence>
<dbReference type="OrthoDB" id="9799640at2"/>
<sequence>MGGVNPYIQAAKTQKPERPFKVTFQMEDTGEKIEVPVDPAQIPFGDHGLEGSLLDIAEGAGVEINHSCGGVCACSTCHVYVAQGLETCSPSTDDEEDMLDEAPAVTTESRLSCQCVPNGKKDLLVIVPRWNRNEVKEGHG</sequence>
<dbReference type="InterPro" id="IPR012675">
    <property type="entry name" value="Beta-grasp_dom_sf"/>
</dbReference>
<evidence type="ECO:0000256" key="3">
    <source>
        <dbReference type="ARBA" id="ARBA00022723"/>
    </source>
</evidence>
<evidence type="ECO:0000256" key="4">
    <source>
        <dbReference type="ARBA" id="ARBA00023004"/>
    </source>
</evidence>
<dbReference type="PROSITE" id="PS51085">
    <property type="entry name" value="2FE2S_FER_2"/>
    <property type="match status" value="1"/>
</dbReference>
<dbReference type="Proteomes" id="UP000324974">
    <property type="component" value="Chromosome"/>
</dbReference>
<dbReference type="GO" id="GO:0140647">
    <property type="term" value="P:P450-containing electron transport chain"/>
    <property type="evidence" value="ECO:0007669"/>
    <property type="project" value="InterPro"/>
</dbReference>
<keyword evidence="5" id="KW-0411">Iron-sulfur</keyword>
<dbReference type="PANTHER" id="PTHR23426:SF65">
    <property type="entry name" value="FERREDOXIN-2, MITOCHONDRIAL"/>
    <property type="match status" value="1"/>
</dbReference>
<dbReference type="Gene3D" id="3.10.20.30">
    <property type="match status" value="1"/>
</dbReference>
<evidence type="ECO:0000256" key="2">
    <source>
        <dbReference type="ARBA" id="ARBA00022714"/>
    </source>
</evidence>
<evidence type="ECO:0000256" key="6">
    <source>
        <dbReference type="ARBA" id="ARBA00034078"/>
    </source>
</evidence>
<gene>
    <name evidence="8" type="ORF">PX52LOC_08259</name>
</gene>
<dbReference type="SUPFAM" id="SSF54292">
    <property type="entry name" value="2Fe-2S ferredoxin-like"/>
    <property type="match status" value="1"/>
</dbReference>
<keyword evidence="9" id="KW-1185">Reference proteome</keyword>
<dbReference type="GO" id="GO:0005829">
    <property type="term" value="C:cytosol"/>
    <property type="evidence" value="ECO:0007669"/>
    <property type="project" value="TreeGrafter"/>
</dbReference>
<accession>A0A5C1AP01</accession>